<accession>A0A956LXU6</accession>
<feature type="non-terminal residue" evidence="2">
    <location>
        <position position="179"/>
    </location>
</feature>
<feature type="compositionally biased region" description="Basic and acidic residues" evidence="1">
    <location>
        <begin position="82"/>
        <end position="93"/>
    </location>
</feature>
<organism evidence="2 3">
    <name type="scientific">Eiseniibacteriota bacterium</name>
    <dbReference type="NCBI Taxonomy" id="2212470"/>
    <lineage>
        <taxon>Bacteria</taxon>
        <taxon>Candidatus Eiseniibacteriota</taxon>
    </lineage>
</organism>
<name>A0A956LXU6_UNCEI</name>
<dbReference type="EMBL" id="JAGQHR010000174">
    <property type="protein sequence ID" value="MCA9727479.1"/>
    <property type="molecule type" value="Genomic_DNA"/>
</dbReference>
<evidence type="ECO:0000313" key="3">
    <source>
        <dbReference type="Proteomes" id="UP000697710"/>
    </source>
</evidence>
<sequence>MATSGPADSVLVVVAPEEGIVYLRYGPTAEAGADVGQPLLQSLRTFDPQLPPPATERQAGVDAHIVMEPERHDAIEPPASTEPRRVIEPERYGAVESPETIPDPRTARAEPPEPASLVVIPPLPLPPAGSAAESPPPVATAIAPDTTALAPDTTVVAPDTTVVPEYAMADAPPPPVPDT</sequence>
<proteinExistence type="predicted"/>
<evidence type="ECO:0000256" key="1">
    <source>
        <dbReference type="SAM" id="MobiDB-lite"/>
    </source>
</evidence>
<reference evidence="2" key="2">
    <citation type="journal article" date="2021" name="Microbiome">
        <title>Successional dynamics and alternative stable states in a saline activated sludge microbial community over 9 years.</title>
        <authorList>
            <person name="Wang Y."/>
            <person name="Ye J."/>
            <person name="Ju F."/>
            <person name="Liu L."/>
            <person name="Boyd J.A."/>
            <person name="Deng Y."/>
            <person name="Parks D.H."/>
            <person name="Jiang X."/>
            <person name="Yin X."/>
            <person name="Woodcroft B.J."/>
            <person name="Tyson G.W."/>
            <person name="Hugenholtz P."/>
            <person name="Polz M.F."/>
            <person name="Zhang T."/>
        </authorList>
    </citation>
    <scope>NUCLEOTIDE SEQUENCE</scope>
    <source>
        <strain evidence="2">HKST-UBA01</strain>
    </source>
</reference>
<protein>
    <submittedName>
        <fullName evidence="2">Uncharacterized protein</fullName>
    </submittedName>
</protein>
<dbReference type="AlphaFoldDB" id="A0A956LXU6"/>
<dbReference type="Proteomes" id="UP000697710">
    <property type="component" value="Unassembled WGS sequence"/>
</dbReference>
<gene>
    <name evidence="2" type="ORF">KC729_07335</name>
</gene>
<reference evidence="2" key="1">
    <citation type="submission" date="2020-04" db="EMBL/GenBank/DDBJ databases">
        <authorList>
            <person name="Zhang T."/>
        </authorList>
    </citation>
    <scope>NUCLEOTIDE SEQUENCE</scope>
    <source>
        <strain evidence="2">HKST-UBA01</strain>
    </source>
</reference>
<feature type="compositionally biased region" description="Low complexity" evidence="1">
    <location>
        <begin position="128"/>
        <end position="141"/>
    </location>
</feature>
<comment type="caution">
    <text evidence="2">The sequence shown here is derived from an EMBL/GenBank/DDBJ whole genome shotgun (WGS) entry which is preliminary data.</text>
</comment>
<feature type="region of interest" description="Disordered" evidence="1">
    <location>
        <begin position="69"/>
        <end position="141"/>
    </location>
</feature>
<evidence type="ECO:0000313" key="2">
    <source>
        <dbReference type="EMBL" id="MCA9727479.1"/>
    </source>
</evidence>